<sequence>MEVKTSFSKASRIPETVSTLINEEFVLVHRKSEGTSGKDEKPQLKVFSNGDDQLEKAMEEILQDSEKVRDVTALREGFTDASGQAAVDGSAGQTNQPSLHLVLDPSTTEAVSSFSEISAPRPSSPSEPLEEDSVLFNKLTYLGCTKVSAPRNEPEALHAMANMKSSSQAPLPVTLYVPNIPEGSVRIIDQLSNVEIGSFPIYKVLFCVRGQNGTSESDCFAFTESSCGTEEFQIHVFSCEIKEAVSRILYSFSTAFKRSSKQASDHAKDFVLPTPDSDVYTFSVSLEVKEDDGKGNFSPVPKDRDKLYFKLKQGIEKKVVITVQQLSNKELAIERCFGMLLSPGRNVKNSDMHLLDMESMGKSSDGKAYVITGMWNPNAPMFLVLNEETPKDKRVFMTVAVDMVVTEVVEPVRFLLETVVRVYPANERFWYFSRKTFTETFYMKLKQSKGKSHTSAGDAIYEVVSLQRESAREEELLTPTSGGGLVSSQEDEAEEESDNELSSGTGDVSKDCPEKILYSWGELLGRWHNNLVVRPNGLSTLVKSGVPEALRAEIWQLLAGCHDNQAMLDKYRLLITMDSAQESVIKRDIHRTYPAHDYFKDTEGDGQESLYKICKAYSVYDEDIGYCQGQSFLAAVLLLHMPEEQAFCVFVKIMYDYGLRDLYRNNFEDLHCKFFQLEKLMQEQLPDLHNHFSDLNLEAHMYASQWFLTLFTAKFPLCMVFHIIDLLLCEGMNIIFHVALALLKTSKEDLLQADFEGALKFFRVQLPKRYRAEENARRLMEQACNIKVPTKKLKKYEREYQTMRESQLQQEDPMDRYKRENRRLQEASMRLEQENDDLAHELVTSKIALRNDLDQAEDKADVLNKELLLTKQKLVETEEEKRKQEEETAQLKEVFRKQLEKAESEIKKTTAIIAEYKQICSQLSTRLEKQQAASKDELEVVKGKVMTCKHCSEIFSKEGALKLPAVSTDNKGIETDDEKDALKKQLREMELELAQTKLQLVEAKCKIQELEHQRGALMNEIQAAKNSWFSKTLNSIKTATGTQAPPQPQPPLPPREGST</sequence>
<evidence type="ECO:0000256" key="1">
    <source>
        <dbReference type="ARBA" id="ARBA00004412"/>
    </source>
</evidence>
<dbReference type="SUPFAM" id="SSF50729">
    <property type="entry name" value="PH domain-like"/>
    <property type="match status" value="1"/>
</dbReference>
<feature type="region of interest" description="Disordered" evidence="12">
    <location>
        <begin position="472"/>
        <end position="508"/>
    </location>
</feature>
<accession>A0AA97MFH8</accession>
<keyword evidence="7" id="KW-0653">Protein transport</keyword>
<evidence type="ECO:0000313" key="16">
    <source>
        <dbReference type="Proteomes" id="UP000521578"/>
    </source>
</evidence>
<evidence type="ECO:0000256" key="4">
    <source>
        <dbReference type="ARBA" id="ARBA00022468"/>
    </source>
</evidence>
<dbReference type="PROSITE" id="PS50086">
    <property type="entry name" value="TBC_RABGAP"/>
    <property type="match status" value="1"/>
</dbReference>
<dbReference type="FunFam" id="2.30.29.30:FF:000202">
    <property type="entry name" value="rab GTPase-activating protein 1-like isoform X1"/>
    <property type="match status" value="1"/>
</dbReference>
<dbReference type="InterPro" id="IPR050302">
    <property type="entry name" value="Rab_GAP_TBC_domain"/>
</dbReference>
<evidence type="ECO:0000256" key="11">
    <source>
        <dbReference type="SAM" id="Coils"/>
    </source>
</evidence>
<dbReference type="GO" id="GO:0005769">
    <property type="term" value="C:early endosome"/>
    <property type="evidence" value="ECO:0007669"/>
    <property type="project" value="UniProtKB-SubCell"/>
</dbReference>
<evidence type="ECO:0000256" key="7">
    <source>
        <dbReference type="ARBA" id="ARBA00022927"/>
    </source>
</evidence>
<evidence type="ECO:0000256" key="3">
    <source>
        <dbReference type="ARBA" id="ARBA00022448"/>
    </source>
</evidence>
<dbReference type="Gene3D" id="2.30.29.30">
    <property type="entry name" value="Pleckstrin-homology domain (PH domain)/Phosphotyrosine-binding domain (PTB)"/>
    <property type="match status" value="1"/>
</dbReference>
<evidence type="ECO:0000256" key="2">
    <source>
        <dbReference type="ARBA" id="ARBA00004555"/>
    </source>
</evidence>
<dbReference type="Pfam" id="PF00566">
    <property type="entry name" value="RabGAP-TBC"/>
    <property type="match status" value="1"/>
</dbReference>
<evidence type="ECO:0000259" key="14">
    <source>
        <dbReference type="PROSITE" id="PS50086"/>
    </source>
</evidence>
<feature type="coiled-coil region" evidence="11">
    <location>
        <begin position="972"/>
        <end position="1027"/>
    </location>
</feature>
<dbReference type="AlphaFoldDB" id="A0AA97MFH8"/>
<gene>
    <name evidence="15" type="primary">Rabgap1l</name>
    <name evidence="15" type="ORF">MENNOV_R08052</name>
</gene>
<dbReference type="SMART" id="SM00164">
    <property type="entry name" value="TBC"/>
    <property type="match status" value="1"/>
</dbReference>
<keyword evidence="5" id="KW-0254">Endocytosis</keyword>
<evidence type="ECO:0000313" key="15">
    <source>
        <dbReference type="EMBL" id="NXE90964.1"/>
    </source>
</evidence>
<organism evidence="15">
    <name type="scientific">Menura novaehollandiae</name>
    <name type="common">superb lyrebird</name>
    <dbReference type="NCBI Taxonomy" id="47692"/>
    <lineage>
        <taxon>Eukaryota</taxon>
        <taxon>Metazoa</taxon>
        <taxon>Chordata</taxon>
        <taxon>Craniata</taxon>
        <taxon>Vertebrata</taxon>
        <taxon>Euteleostomi</taxon>
        <taxon>Archelosauria</taxon>
        <taxon>Archosauria</taxon>
        <taxon>Dinosauria</taxon>
        <taxon>Saurischia</taxon>
        <taxon>Theropoda</taxon>
        <taxon>Coelurosauria</taxon>
        <taxon>Aves</taxon>
        <taxon>Neognathae</taxon>
        <taxon>Neoaves</taxon>
        <taxon>Telluraves</taxon>
        <taxon>Australaves</taxon>
        <taxon>Passeriformes</taxon>
        <taxon>Menuridae</taxon>
        <taxon>Menura</taxon>
    </lineage>
</organism>
<evidence type="ECO:0000256" key="12">
    <source>
        <dbReference type="SAM" id="MobiDB-lite"/>
    </source>
</evidence>
<evidence type="ECO:0000256" key="6">
    <source>
        <dbReference type="ARBA" id="ARBA00022753"/>
    </source>
</evidence>
<comment type="function">
    <text evidence="9">GTP-hydrolysis activating protein (GAP) for small GTPase RAB22A, converting active RAB22A-GTP to the inactive form RAB22A-GDP. Plays a role in endocytosis and intracellular protein transport. Recruited by ANK2 to phosphatidylinositol 3-phosphate (PI3P)-positive early endosomes, where it inactivates RAB22A, and promotes polarized trafficking to the leading edge of the migrating cells. Part of the ANK2/RABGAP1L complex which is required for the polarized recycling of fibronectin receptor ITGA5 ITGB1 to the plasma membrane that enables continuous directional cell migration.</text>
</comment>
<dbReference type="FunFam" id="1.10.472.80:FF:000007">
    <property type="entry name" value="Rab GTPase-activating protein 1 isoform X1"/>
    <property type="match status" value="1"/>
</dbReference>
<dbReference type="GO" id="GO:0005794">
    <property type="term" value="C:Golgi apparatus"/>
    <property type="evidence" value="ECO:0007669"/>
    <property type="project" value="UniProtKB-SubCell"/>
</dbReference>
<dbReference type="SMART" id="SM00462">
    <property type="entry name" value="PTB"/>
    <property type="match status" value="1"/>
</dbReference>
<dbReference type="InterPro" id="IPR006020">
    <property type="entry name" value="PTB/PI_dom"/>
</dbReference>
<dbReference type="InterPro" id="IPR000195">
    <property type="entry name" value="Rab-GAP-TBC_dom"/>
</dbReference>
<evidence type="ECO:0000256" key="8">
    <source>
        <dbReference type="ARBA" id="ARBA00023034"/>
    </source>
</evidence>
<dbReference type="Gene3D" id="1.10.472.80">
    <property type="entry name" value="Ypt/Rab-GAP domain of gyp1p, domain 3"/>
    <property type="match status" value="1"/>
</dbReference>
<keyword evidence="6" id="KW-0967">Endosome</keyword>
<dbReference type="Proteomes" id="UP000521578">
    <property type="component" value="Unassembled WGS sequence"/>
</dbReference>
<feature type="non-terminal residue" evidence="15">
    <location>
        <position position="1059"/>
    </location>
</feature>
<dbReference type="InterPro" id="IPR035969">
    <property type="entry name" value="Rab-GAP_TBC_sf"/>
</dbReference>
<dbReference type="SUPFAM" id="SSF47923">
    <property type="entry name" value="Ypt/Rab-GAP domain of gyp1p"/>
    <property type="match status" value="2"/>
</dbReference>
<keyword evidence="4" id="KW-0343">GTPase activation</keyword>
<dbReference type="InterPro" id="IPR011993">
    <property type="entry name" value="PH-like_dom_sf"/>
</dbReference>
<dbReference type="PANTHER" id="PTHR47219:SF7">
    <property type="entry name" value="RAB GTPASE-ACTIVATING PROTEIN 1-LIKE"/>
    <property type="match status" value="1"/>
</dbReference>
<comment type="subcellular location">
    <subcellularLocation>
        <location evidence="1">Early endosome</location>
    </subcellularLocation>
    <subcellularLocation>
        <location evidence="2">Golgi apparatus</location>
    </subcellularLocation>
</comment>
<dbReference type="EMBL" id="VWPS01000101">
    <property type="protein sequence ID" value="NXE90964.1"/>
    <property type="molecule type" value="Genomic_DNA"/>
</dbReference>
<dbReference type="CDD" id="cd01211">
    <property type="entry name" value="PTB_Rab6GAP"/>
    <property type="match status" value="1"/>
</dbReference>
<dbReference type="FunFam" id="1.10.8.270:FF:000001">
    <property type="entry name" value="TBC1 domain family member 1"/>
    <property type="match status" value="1"/>
</dbReference>
<comment type="caution">
    <text evidence="15">The sequence shown here is derived from an EMBL/GenBank/DDBJ whole genome shotgun (WGS) entry which is preliminary data.</text>
</comment>
<feature type="compositionally biased region" description="Acidic residues" evidence="12">
    <location>
        <begin position="489"/>
        <end position="499"/>
    </location>
</feature>
<dbReference type="FunFam" id="1.10.10.750:FF:000004">
    <property type="entry name" value="Putative rab gtpase-activating protein 1"/>
    <property type="match status" value="1"/>
</dbReference>
<dbReference type="PROSITE" id="PS01179">
    <property type="entry name" value="PID"/>
    <property type="match status" value="1"/>
</dbReference>
<dbReference type="Gene3D" id="1.10.8.270">
    <property type="entry name" value="putative rabgap domain of human tbc1 domain family member 14 like domains"/>
    <property type="match status" value="1"/>
</dbReference>
<feature type="domain" description="PID" evidence="13">
    <location>
        <begin position="141"/>
        <end position="256"/>
    </location>
</feature>
<dbReference type="GO" id="GO:0006897">
    <property type="term" value="P:endocytosis"/>
    <property type="evidence" value="ECO:0007669"/>
    <property type="project" value="UniProtKB-KW"/>
</dbReference>
<keyword evidence="16" id="KW-1185">Reference proteome</keyword>
<keyword evidence="11" id="KW-0175">Coiled coil</keyword>
<dbReference type="Gene3D" id="1.10.10.750">
    <property type="entry name" value="Ypt/Rab-GAP domain of gyp1p, domain 1"/>
    <property type="match status" value="1"/>
</dbReference>
<evidence type="ECO:0000256" key="9">
    <source>
        <dbReference type="ARBA" id="ARBA00059592"/>
    </source>
</evidence>
<dbReference type="GO" id="GO:0031267">
    <property type="term" value="F:small GTPase binding"/>
    <property type="evidence" value="ECO:0007669"/>
    <property type="project" value="UniProtKB-ARBA"/>
</dbReference>
<feature type="region of interest" description="Disordered" evidence="12">
    <location>
        <begin position="1036"/>
        <end position="1059"/>
    </location>
</feature>
<dbReference type="InterPro" id="IPR022164">
    <property type="entry name" value="Kinesin-like"/>
</dbReference>
<feature type="compositionally biased region" description="Pro residues" evidence="12">
    <location>
        <begin position="1045"/>
        <end position="1059"/>
    </location>
</feature>
<protein>
    <recommendedName>
        <fullName evidence="10">Rab GTPase-activating protein 1-like</fullName>
    </recommendedName>
</protein>
<evidence type="ECO:0000256" key="10">
    <source>
        <dbReference type="ARBA" id="ARBA00069331"/>
    </source>
</evidence>
<dbReference type="GO" id="GO:0015031">
    <property type="term" value="P:protein transport"/>
    <property type="evidence" value="ECO:0007669"/>
    <property type="project" value="UniProtKB-KW"/>
</dbReference>
<dbReference type="GO" id="GO:0005096">
    <property type="term" value="F:GTPase activator activity"/>
    <property type="evidence" value="ECO:0007669"/>
    <property type="project" value="UniProtKB-KW"/>
</dbReference>
<feature type="domain" description="Rab-GAP TBC" evidence="14">
    <location>
        <begin position="545"/>
        <end position="731"/>
    </location>
</feature>
<dbReference type="Pfam" id="PF12473">
    <property type="entry name" value="DUF3694"/>
    <property type="match status" value="1"/>
</dbReference>
<evidence type="ECO:0000256" key="5">
    <source>
        <dbReference type="ARBA" id="ARBA00022583"/>
    </source>
</evidence>
<feature type="coiled-coil region" evidence="11">
    <location>
        <begin position="814"/>
        <end position="933"/>
    </location>
</feature>
<keyword evidence="8" id="KW-0333">Golgi apparatus</keyword>
<dbReference type="PANTHER" id="PTHR47219">
    <property type="entry name" value="RAB GTPASE-ACTIVATING PROTEIN 1-LIKE"/>
    <property type="match status" value="1"/>
</dbReference>
<reference evidence="15" key="1">
    <citation type="submission" date="2022-12" db="EMBL/GenBank/DDBJ databases">
        <title>Bird 10,000 Genomes (B10K) Project - Family phase.</title>
        <authorList>
            <person name="Zhang G."/>
        </authorList>
    </citation>
    <scope>NUCLEOTIDE SEQUENCE</scope>
    <source>
        <strain evidence="15">B10K-CU-030-46</strain>
        <tissue evidence="15">Muscle</tissue>
    </source>
</reference>
<proteinExistence type="predicted"/>
<keyword evidence="3" id="KW-0813">Transport</keyword>
<evidence type="ECO:0000259" key="13">
    <source>
        <dbReference type="PROSITE" id="PS01179"/>
    </source>
</evidence>
<name>A0AA97MFH8_9PASS</name>
<feature type="non-terminal residue" evidence="15">
    <location>
        <position position="1"/>
    </location>
</feature>